<keyword evidence="3" id="KW-1185">Reference proteome</keyword>
<organism evidence="2 3">
    <name type="scientific">Hymenobacter ginkgonis</name>
    <dbReference type="NCBI Taxonomy" id="2682976"/>
    <lineage>
        <taxon>Bacteria</taxon>
        <taxon>Pseudomonadati</taxon>
        <taxon>Bacteroidota</taxon>
        <taxon>Cytophagia</taxon>
        <taxon>Cytophagales</taxon>
        <taxon>Hymenobacteraceae</taxon>
        <taxon>Hymenobacter</taxon>
    </lineage>
</organism>
<gene>
    <name evidence="2" type="ORF">GO988_06190</name>
</gene>
<keyword evidence="1" id="KW-1133">Transmembrane helix</keyword>
<evidence type="ECO:0000313" key="2">
    <source>
        <dbReference type="EMBL" id="MVN75912.1"/>
    </source>
</evidence>
<accession>A0A7K1TC65</accession>
<feature type="transmembrane region" description="Helical" evidence="1">
    <location>
        <begin position="65"/>
        <end position="83"/>
    </location>
</feature>
<proteinExistence type="predicted"/>
<name>A0A7K1TC65_9BACT</name>
<dbReference type="RefSeq" id="WP_157563095.1">
    <property type="nucleotide sequence ID" value="NZ_WQKZ01000002.1"/>
</dbReference>
<dbReference type="AlphaFoldDB" id="A0A7K1TC65"/>
<dbReference type="Proteomes" id="UP000441336">
    <property type="component" value="Unassembled WGS sequence"/>
</dbReference>
<reference evidence="2 3" key="1">
    <citation type="submission" date="2019-12" db="EMBL/GenBank/DDBJ databases">
        <title>Hymenobacter sp. HMF4947 Genome sequencing and assembly.</title>
        <authorList>
            <person name="Kang H."/>
            <person name="Cha I."/>
            <person name="Kim H."/>
            <person name="Joh K."/>
        </authorList>
    </citation>
    <scope>NUCLEOTIDE SEQUENCE [LARGE SCALE GENOMIC DNA]</scope>
    <source>
        <strain evidence="2 3">HMF4947</strain>
    </source>
</reference>
<feature type="transmembrane region" description="Helical" evidence="1">
    <location>
        <begin position="112"/>
        <end position="135"/>
    </location>
</feature>
<dbReference type="EMBL" id="WQKZ01000002">
    <property type="protein sequence ID" value="MVN75912.1"/>
    <property type="molecule type" value="Genomic_DNA"/>
</dbReference>
<evidence type="ECO:0000313" key="3">
    <source>
        <dbReference type="Proteomes" id="UP000441336"/>
    </source>
</evidence>
<keyword evidence="1" id="KW-0812">Transmembrane</keyword>
<sequence length="151" mass="16452">MLQKLFTTLYQAVLGNPDPASLIPVYRQSIFPGVGLYTFFLALALALLFYVVLNRVLTTPYFKSSHWAVVLLLSAVLGATIAWQKAAADINAQLASTGQQLAVGEAATLKRYLWGFTATNALVAALFFVLLSFLVKSLSVSARTTPVRWPN</sequence>
<protein>
    <submittedName>
        <fullName evidence="2">Uncharacterized protein</fullName>
    </submittedName>
</protein>
<comment type="caution">
    <text evidence="2">The sequence shown here is derived from an EMBL/GenBank/DDBJ whole genome shotgun (WGS) entry which is preliminary data.</text>
</comment>
<evidence type="ECO:0000256" key="1">
    <source>
        <dbReference type="SAM" id="Phobius"/>
    </source>
</evidence>
<feature type="transmembrane region" description="Helical" evidence="1">
    <location>
        <begin position="34"/>
        <end position="53"/>
    </location>
</feature>
<keyword evidence="1" id="KW-0472">Membrane</keyword>